<name>A0A7Z0LDH8_9STRE</name>
<proteinExistence type="predicted"/>
<evidence type="ECO:0000256" key="1">
    <source>
        <dbReference type="ARBA" id="ARBA00022801"/>
    </source>
</evidence>
<comment type="caution">
    <text evidence="3">The sequence shown here is derived from an EMBL/GenBank/DDBJ whole genome shotgun (WGS) entry which is preliminary data.</text>
</comment>
<dbReference type="InterPro" id="IPR050789">
    <property type="entry name" value="Diverse_Enzym_Activities"/>
</dbReference>
<reference evidence="3 4" key="1">
    <citation type="submission" date="2020-07" db="EMBL/GenBank/DDBJ databases">
        <title>MOT database genomes.</title>
        <authorList>
            <person name="Joseph S."/>
            <person name="Aduse-Opoku J."/>
            <person name="Hashim A."/>
            <person name="Wade W."/>
            <person name="Curtis M."/>
        </authorList>
    </citation>
    <scope>NUCLEOTIDE SEQUENCE [LARGE SCALE GENOMIC DNA]</scope>
    <source>
        <strain evidence="3 4">CCW311</strain>
    </source>
</reference>
<feature type="domain" description="Beta-lactamase-related" evidence="2">
    <location>
        <begin position="6"/>
        <end position="297"/>
    </location>
</feature>
<evidence type="ECO:0000313" key="4">
    <source>
        <dbReference type="Proteomes" id="UP000563349"/>
    </source>
</evidence>
<dbReference type="InterPro" id="IPR012338">
    <property type="entry name" value="Beta-lactam/transpept-like"/>
</dbReference>
<dbReference type="Gene3D" id="3.40.710.10">
    <property type="entry name" value="DD-peptidase/beta-lactamase superfamily"/>
    <property type="match status" value="1"/>
</dbReference>
<dbReference type="PANTHER" id="PTHR43283:SF11">
    <property type="entry name" value="BETA-LACTAMASE-RELATED DOMAIN-CONTAINING PROTEIN"/>
    <property type="match status" value="1"/>
</dbReference>
<dbReference type="Pfam" id="PF00144">
    <property type="entry name" value="Beta-lactamase"/>
    <property type="match status" value="1"/>
</dbReference>
<keyword evidence="4" id="KW-1185">Reference proteome</keyword>
<dbReference type="GO" id="GO:0016787">
    <property type="term" value="F:hydrolase activity"/>
    <property type="evidence" value="ECO:0007669"/>
    <property type="project" value="UniProtKB-KW"/>
</dbReference>
<dbReference type="SUPFAM" id="SSF56601">
    <property type="entry name" value="beta-lactamase/transpeptidase-like"/>
    <property type="match status" value="1"/>
</dbReference>
<keyword evidence="1" id="KW-0378">Hydrolase</keyword>
<evidence type="ECO:0000259" key="2">
    <source>
        <dbReference type="Pfam" id="PF00144"/>
    </source>
</evidence>
<sequence>MHKALADKVQEQLDQQIYPGASLALYREGQWQEFYVGWADPDRKLATQPGLIYDLASVSKVLGVGTLVLQALKEGILDLEDPIQSQLSDFRHAHLRILDLLTHTSGLDPYIPNRDSLDRAGLTQAMLHLELRPDKHYLYSDVNYILLGFYLEALLEKSLEELITARICDPLNLRHTTYGPCPGAVPTVRGTHTGQVHDPKAQVLGPHTGSAGLFSTILDLERYLESQLLDSSVYLDQVHGSDPANPRSLAWRREGDWLDHTGYTGTFLLFNRKRQEAAIFLANRTYWQDQRAKWIQDRNELMDLIRQGKF</sequence>
<gene>
    <name evidence="3" type="ORF">HZY93_05815</name>
</gene>
<dbReference type="InterPro" id="IPR001466">
    <property type="entry name" value="Beta-lactam-related"/>
</dbReference>
<protein>
    <submittedName>
        <fullName evidence="3">Beta-lactamase family protein</fullName>
    </submittedName>
</protein>
<dbReference type="AlphaFoldDB" id="A0A7Z0LDH8"/>
<dbReference type="RefSeq" id="WP_179924052.1">
    <property type="nucleotide sequence ID" value="NZ_CP128228.1"/>
</dbReference>
<dbReference type="PANTHER" id="PTHR43283">
    <property type="entry name" value="BETA-LACTAMASE-RELATED"/>
    <property type="match status" value="1"/>
</dbReference>
<dbReference type="EMBL" id="JACBYG010000066">
    <property type="protein sequence ID" value="NYS49482.1"/>
    <property type="molecule type" value="Genomic_DNA"/>
</dbReference>
<organism evidence="3 4">
    <name type="scientific">Streptococcus danieliae</name>
    <dbReference type="NCBI Taxonomy" id="747656"/>
    <lineage>
        <taxon>Bacteria</taxon>
        <taxon>Bacillati</taxon>
        <taxon>Bacillota</taxon>
        <taxon>Bacilli</taxon>
        <taxon>Lactobacillales</taxon>
        <taxon>Streptococcaceae</taxon>
        <taxon>Streptococcus</taxon>
    </lineage>
</organism>
<dbReference type="Proteomes" id="UP000563349">
    <property type="component" value="Unassembled WGS sequence"/>
</dbReference>
<accession>A0A7Z0LDH8</accession>
<evidence type="ECO:0000313" key="3">
    <source>
        <dbReference type="EMBL" id="NYS49482.1"/>
    </source>
</evidence>